<protein>
    <submittedName>
        <fullName evidence="2">Uncharacterized protein</fullName>
    </submittedName>
</protein>
<dbReference type="EMBL" id="BKCP01010070">
    <property type="protein sequence ID" value="GER51911.1"/>
    <property type="molecule type" value="Genomic_DNA"/>
</dbReference>
<sequence>MTSSKTHQPNNRKNPISKVNIIPNQHAHTVNIPPKKQRLFKGTPKARFMVPQTFTRVAVFSKAIDFAAPIQVFSCKVCRFLGLLTKPCKLLEVEAESPGVESSDEARYNTAMHAIDVVRMRNGDLGFVDFAFGLAFGIAILGFWSVGRNPADANK</sequence>
<keyword evidence="1" id="KW-0812">Transmembrane</keyword>
<keyword evidence="1" id="KW-0472">Membrane</keyword>
<keyword evidence="3" id="KW-1185">Reference proteome</keyword>
<name>A0A5A7R6L8_STRAF</name>
<feature type="transmembrane region" description="Helical" evidence="1">
    <location>
        <begin position="127"/>
        <end position="146"/>
    </location>
</feature>
<dbReference type="Proteomes" id="UP000325081">
    <property type="component" value="Unassembled WGS sequence"/>
</dbReference>
<dbReference type="AlphaFoldDB" id="A0A5A7R6L8"/>
<reference evidence="3" key="1">
    <citation type="journal article" date="2019" name="Curr. Biol.">
        <title>Genome Sequence of Striga asiatica Provides Insight into the Evolution of Plant Parasitism.</title>
        <authorList>
            <person name="Yoshida S."/>
            <person name="Kim S."/>
            <person name="Wafula E.K."/>
            <person name="Tanskanen J."/>
            <person name="Kim Y.M."/>
            <person name="Honaas L."/>
            <person name="Yang Z."/>
            <person name="Spallek T."/>
            <person name="Conn C.E."/>
            <person name="Ichihashi Y."/>
            <person name="Cheong K."/>
            <person name="Cui S."/>
            <person name="Der J.P."/>
            <person name="Gundlach H."/>
            <person name="Jiao Y."/>
            <person name="Hori C."/>
            <person name="Ishida J.K."/>
            <person name="Kasahara H."/>
            <person name="Kiba T."/>
            <person name="Kim M.S."/>
            <person name="Koo N."/>
            <person name="Laohavisit A."/>
            <person name="Lee Y.H."/>
            <person name="Lumba S."/>
            <person name="McCourt P."/>
            <person name="Mortimer J.C."/>
            <person name="Mutuku J.M."/>
            <person name="Nomura T."/>
            <person name="Sasaki-Sekimoto Y."/>
            <person name="Seto Y."/>
            <person name="Wang Y."/>
            <person name="Wakatake T."/>
            <person name="Sakakibara H."/>
            <person name="Demura T."/>
            <person name="Yamaguchi S."/>
            <person name="Yoneyama K."/>
            <person name="Manabe R.I."/>
            <person name="Nelson D.C."/>
            <person name="Schulman A.H."/>
            <person name="Timko M.P."/>
            <person name="dePamphilis C.W."/>
            <person name="Choi D."/>
            <person name="Shirasu K."/>
        </authorList>
    </citation>
    <scope>NUCLEOTIDE SEQUENCE [LARGE SCALE GENOMIC DNA]</scope>
    <source>
        <strain evidence="3">cv. UVA1</strain>
    </source>
</reference>
<gene>
    <name evidence="2" type="ORF">STAS_29318</name>
</gene>
<evidence type="ECO:0000313" key="3">
    <source>
        <dbReference type="Proteomes" id="UP000325081"/>
    </source>
</evidence>
<accession>A0A5A7R6L8</accession>
<comment type="caution">
    <text evidence="2">The sequence shown here is derived from an EMBL/GenBank/DDBJ whole genome shotgun (WGS) entry which is preliminary data.</text>
</comment>
<proteinExistence type="predicted"/>
<evidence type="ECO:0000313" key="2">
    <source>
        <dbReference type="EMBL" id="GER51911.1"/>
    </source>
</evidence>
<keyword evidence="1" id="KW-1133">Transmembrane helix</keyword>
<organism evidence="2 3">
    <name type="scientific">Striga asiatica</name>
    <name type="common">Asiatic witchweed</name>
    <name type="synonym">Buchnera asiatica</name>
    <dbReference type="NCBI Taxonomy" id="4170"/>
    <lineage>
        <taxon>Eukaryota</taxon>
        <taxon>Viridiplantae</taxon>
        <taxon>Streptophyta</taxon>
        <taxon>Embryophyta</taxon>
        <taxon>Tracheophyta</taxon>
        <taxon>Spermatophyta</taxon>
        <taxon>Magnoliopsida</taxon>
        <taxon>eudicotyledons</taxon>
        <taxon>Gunneridae</taxon>
        <taxon>Pentapetalae</taxon>
        <taxon>asterids</taxon>
        <taxon>lamiids</taxon>
        <taxon>Lamiales</taxon>
        <taxon>Orobanchaceae</taxon>
        <taxon>Buchnereae</taxon>
        <taxon>Striga</taxon>
    </lineage>
</organism>
<evidence type="ECO:0000256" key="1">
    <source>
        <dbReference type="SAM" id="Phobius"/>
    </source>
</evidence>